<protein>
    <submittedName>
        <fullName evidence="1">Uncharacterized protein</fullName>
    </submittedName>
</protein>
<name>A0A0F9AZR5_9ZZZZ</name>
<accession>A0A0F9AZR5</accession>
<dbReference type="EMBL" id="LAZR01043459">
    <property type="protein sequence ID" value="KKL07022.1"/>
    <property type="molecule type" value="Genomic_DNA"/>
</dbReference>
<dbReference type="AlphaFoldDB" id="A0A0F9AZR5"/>
<gene>
    <name evidence="1" type="ORF">LCGC14_2590190</name>
</gene>
<proteinExistence type="predicted"/>
<comment type="caution">
    <text evidence="1">The sequence shown here is derived from an EMBL/GenBank/DDBJ whole genome shotgun (WGS) entry which is preliminary data.</text>
</comment>
<organism evidence="1">
    <name type="scientific">marine sediment metagenome</name>
    <dbReference type="NCBI Taxonomy" id="412755"/>
    <lineage>
        <taxon>unclassified sequences</taxon>
        <taxon>metagenomes</taxon>
        <taxon>ecological metagenomes</taxon>
    </lineage>
</organism>
<reference evidence="1" key="1">
    <citation type="journal article" date="2015" name="Nature">
        <title>Complex archaea that bridge the gap between prokaryotes and eukaryotes.</title>
        <authorList>
            <person name="Spang A."/>
            <person name="Saw J.H."/>
            <person name="Jorgensen S.L."/>
            <person name="Zaremba-Niedzwiedzka K."/>
            <person name="Martijn J."/>
            <person name="Lind A.E."/>
            <person name="van Eijk R."/>
            <person name="Schleper C."/>
            <person name="Guy L."/>
            <person name="Ettema T.J."/>
        </authorList>
    </citation>
    <scope>NUCLEOTIDE SEQUENCE</scope>
</reference>
<sequence length="143" mass="16127">MIRYVLMAALFGGLGVGGASVDWQSDWNAVTEWYNTPNEYTYFSDFYYWRQCDACYDIFSGNETRTCCKSCGGVSFTTIKARLLGTNGWDPDHAEGYQTSDGVLYIMKGDEGHFSQKFFIGPDRYTRATAIIARNASLRAILK</sequence>
<evidence type="ECO:0000313" key="1">
    <source>
        <dbReference type="EMBL" id="KKL07022.1"/>
    </source>
</evidence>